<accession>A0A8D5FUS1</accession>
<organism evidence="2 3">
    <name type="scientific">Desulfomarina profundi</name>
    <dbReference type="NCBI Taxonomy" id="2772557"/>
    <lineage>
        <taxon>Bacteria</taxon>
        <taxon>Pseudomonadati</taxon>
        <taxon>Thermodesulfobacteriota</taxon>
        <taxon>Desulfobulbia</taxon>
        <taxon>Desulfobulbales</taxon>
        <taxon>Desulfobulbaceae</taxon>
        <taxon>Desulfomarina</taxon>
    </lineage>
</organism>
<dbReference type="EMBL" id="AP024086">
    <property type="protein sequence ID" value="BCL61736.1"/>
    <property type="molecule type" value="Genomic_DNA"/>
</dbReference>
<keyword evidence="3" id="KW-1185">Reference proteome</keyword>
<gene>
    <name evidence="2" type="ORF">DGMP_24290</name>
</gene>
<dbReference type="PROSITE" id="PS50994">
    <property type="entry name" value="INTEGRASE"/>
    <property type="match status" value="1"/>
</dbReference>
<name>A0A8D5FUS1_9BACT</name>
<dbReference type="InterPro" id="IPR025948">
    <property type="entry name" value="HTH-like_dom"/>
</dbReference>
<dbReference type="NCBIfam" id="NF033516">
    <property type="entry name" value="transpos_IS3"/>
    <property type="match status" value="1"/>
</dbReference>
<evidence type="ECO:0000259" key="1">
    <source>
        <dbReference type="PROSITE" id="PS50994"/>
    </source>
</evidence>
<dbReference type="InterPro" id="IPR050900">
    <property type="entry name" value="Transposase_IS3/IS150/IS904"/>
</dbReference>
<dbReference type="InterPro" id="IPR001584">
    <property type="entry name" value="Integrase_cat-core"/>
</dbReference>
<dbReference type="AlphaFoldDB" id="A0A8D5FUS1"/>
<dbReference type="PANTHER" id="PTHR46889">
    <property type="entry name" value="TRANSPOSASE INSF FOR INSERTION SEQUENCE IS3B-RELATED"/>
    <property type="match status" value="1"/>
</dbReference>
<protein>
    <submittedName>
        <fullName evidence="2">Integrase</fullName>
    </submittedName>
</protein>
<dbReference type="Pfam" id="PF13276">
    <property type="entry name" value="HTH_21"/>
    <property type="match status" value="1"/>
</dbReference>
<dbReference type="KEGG" id="dbk:DGMP_24290"/>
<sequence length="252" mass="29666">MVYYRLAGESEENHLLMKEIDRQNLIDPTAGSRRMYKYLRKQTGKRIGRKRVRRLMRLMGIEAIYPRKRTTIPGGPSGIFPYKLKGLSIVRPNQVWCADITFIPMHRGYMYLFSVMDWYSRKVLSWELSNSLETEFCLKALKRALQKYGAPEIMNTDQGCQFTSDEWIKCLQDNCIDISMDGRGRWIDNVIIERFWRTIKYEDIYLKSYENGVELERGISAFIERYNMLRPHESLGDATPEEIYSEKLAIAA</sequence>
<dbReference type="PANTHER" id="PTHR46889:SF4">
    <property type="entry name" value="TRANSPOSASE INSO FOR INSERTION SEQUENCE ELEMENT IS911B-RELATED"/>
    <property type="match status" value="1"/>
</dbReference>
<dbReference type="Proteomes" id="UP000826725">
    <property type="component" value="Chromosome"/>
</dbReference>
<evidence type="ECO:0000313" key="3">
    <source>
        <dbReference type="Proteomes" id="UP000826725"/>
    </source>
</evidence>
<dbReference type="Pfam" id="PF00665">
    <property type="entry name" value="rve"/>
    <property type="match status" value="1"/>
</dbReference>
<dbReference type="InterPro" id="IPR048020">
    <property type="entry name" value="Transpos_IS3"/>
</dbReference>
<proteinExistence type="predicted"/>
<evidence type="ECO:0000313" key="2">
    <source>
        <dbReference type="EMBL" id="BCL61736.1"/>
    </source>
</evidence>
<dbReference type="GO" id="GO:0015074">
    <property type="term" value="P:DNA integration"/>
    <property type="evidence" value="ECO:0007669"/>
    <property type="project" value="InterPro"/>
</dbReference>
<feature type="domain" description="Integrase catalytic" evidence="1">
    <location>
        <begin position="88"/>
        <end position="248"/>
    </location>
</feature>
<reference evidence="2" key="1">
    <citation type="submission" date="2020-09" db="EMBL/GenBank/DDBJ databases">
        <title>Desulfogranum mesoprofundum gen. nov., sp. nov., a novel mesophilic, sulfate-reducing chemolithoautotroph isolated from a deep-sea hydrothermal vent chimney in the Suiyo Seamount.</title>
        <authorList>
            <person name="Hashimoto Y."/>
            <person name="Nakagawa S."/>
        </authorList>
    </citation>
    <scope>NUCLEOTIDE SEQUENCE</scope>
    <source>
        <strain evidence="2">KT2</strain>
    </source>
</reference>